<proteinExistence type="predicted"/>
<dbReference type="PROSITE" id="PS51819">
    <property type="entry name" value="VOC"/>
    <property type="match status" value="1"/>
</dbReference>
<name>A0AAU2UXR7_9ACTN</name>
<reference evidence="2" key="1">
    <citation type="submission" date="2022-10" db="EMBL/GenBank/DDBJ databases">
        <title>The complete genomes of actinobacterial strains from the NBC collection.</title>
        <authorList>
            <person name="Joergensen T.S."/>
            <person name="Alvarez Arevalo M."/>
            <person name="Sterndorff E.B."/>
            <person name="Faurdal D."/>
            <person name="Vuksanovic O."/>
            <person name="Mourched A.-S."/>
            <person name="Charusanti P."/>
            <person name="Shaw S."/>
            <person name="Blin K."/>
            <person name="Weber T."/>
        </authorList>
    </citation>
    <scope>NUCLEOTIDE SEQUENCE</scope>
    <source>
        <strain evidence="2">NBC_00003</strain>
    </source>
</reference>
<accession>A0AAU2UXR7</accession>
<dbReference type="InterPro" id="IPR004360">
    <property type="entry name" value="Glyas_Fos-R_dOase_dom"/>
</dbReference>
<dbReference type="PANTHER" id="PTHR36503:SF1">
    <property type="entry name" value="BLR2520 PROTEIN"/>
    <property type="match status" value="1"/>
</dbReference>
<dbReference type="Pfam" id="PF00903">
    <property type="entry name" value="Glyoxalase"/>
    <property type="match status" value="1"/>
</dbReference>
<evidence type="ECO:0000259" key="1">
    <source>
        <dbReference type="PROSITE" id="PS51819"/>
    </source>
</evidence>
<sequence length="135" mass="14991">MPFVPCISVQDTTASLAFYQRLGFDADSSTASPGDDIHMLLYRGQFVAMIYRNAHLKEWLPVLADTPIGFAGMFYLGVDDFEAVHQHVARHAEIVKGPLTENNGQRMFYFRDPDGYVVGINDNAALQASDLGKYA</sequence>
<gene>
    <name evidence="2" type="ORF">OG549_03315</name>
</gene>
<dbReference type="EMBL" id="CP108318">
    <property type="protein sequence ID" value="WTW59759.1"/>
    <property type="molecule type" value="Genomic_DNA"/>
</dbReference>
<dbReference type="AlphaFoldDB" id="A0AAU2UXR7"/>
<dbReference type="InterPro" id="IPR037523">
    <property type="entry name" value="VOC_core"/>
</dbReference>
<organism evidence="2">
    <name type="scientific">Streptomyces sp. NBC_00003</name>
    <dbReference type="NCBI Taxonomy" id="2903608"/>
    <lineage>
        <taxon>Bacteria</taxon>
        <taxon>Bacillati</taxon>
        <taxon>Actinomycetota</taxon>
        <taxon>Actinomycetes</taxon>
        <taxon>Kitasatosporales</taxon>
        <taxon>Streptomycetaceae</taxon>
        <taxon>Streptomyces</taxon>
    </lineage>
</organism>
<dbReference type="Gene3D" id="3.10.180.10">
    <property type="entry name" value="2,3-Dihydroxybiphenyl 1,2-Dioxygenase, domain 1"/>
    <property type="match status" value="1"/>
</dbReference>
<evidence type="ECO:0000313" key="2">
    <source>
        <dbReference type="EMBL" id="WTW59759.1"/>
    </source>
</evidence>
<dbReference type="SUPFAM" id="SSF54593">
    <property type="entry name" value="Glyoxalase/Bleomycin resistance protein/Dihydroxybiphenyl dioxygenase"/>
    <property type="match status" value="1"/>
</dbReference>
<dbReference type="InterPro" id="IPR029068">
    <property type="entry name" value="Glyas_Bleomycin-R_OHBP_Dase"/>
</dbReference>
<protein>
    <submittedName>
        <fullName evidence="2">VOC family protein</fullName>
    </submittedName>
</protein>
<dbReference type="PANTHER" id="PTHR36503">
    <property type="entry name" value="BLR2520 PROTEIN"/>
    <property type="match status" value="1"/>
</dbReference>
<feature type="domain" description="VOC" evidence="1">
    <location>
        <begin position="1"/>
        <end position="123"/>
    </location>
</feature>